<feature type="region of interest" description="Disordered" evidence="1">
    <location>
        <begin position="1"/>
        <end position="24"/>
    </location>
</feature>
<evidence type="ECO:0000256" key="1">
    <source>
        <dbReference type="SAM" id="MobiDB-lite"/>
    </source>
</evidence>
<protein>
    <submittedName>
        <fullName evidence="2">Uncharacterized protein</fullName>
    </submittedName>
</protein>
<reference evidence="2" key="1">
    <citation type="submission" date="2010-03" db="EMBL/GenBank/DDBJ databases">
        <title>Annotation of Blastomyces dermatitidis strain ATCC 18188.</title>
        <authorList>
            <consortium name="The Broad Institute Genome Sequencing Platform"/>
            <consortium name="Broad Institute Genome Sequencing Center for Infectious Disease."/>
            <person name="Cuomo C."/>
            <person name="Klein B."/>
            <person name="Sullivan T."/>
            <person name="Heitman J."/>
            <person name="Young S."/>
            <person name="Zeng Q."/>
            <person name="Gargeya S."/>
            <person name="Alvarado L."/>
            <person name="Berlin A.M."/>
            <person name="Chapman S.B."/>
            <person name="Chen Z."/>
            <person name="Freedman E."/>
            <person name="Gellesch M."/>
            <person name="Goldberg J."/>
            <person name="Griggs A."/>
            <person name="Gujja S."/>
            <person name="Heilman E."/>
            <person name="Heiman D."/>
            <person name="Howarth C."/>
            <person name="Mehta T."/>
            <person name="Neiman D."/>
            <person name="Pearson M."/>
            <person name="Roberts A."/>
            <person name="Saif S."/>
            <person name="Shea T."/>
            <person name="Shenoy N."/>
            <person name="Sisk P."/>
            <person name="Stolte C."/>
            <person name="Sykes S."/>
            <person name="White J."/>
            <person name="Yandava C."/>
            <person name="Haas B."/>
            <person name="Nusbaum C."/>
            <person name="Birren B."/>
        </authorList>
    </citation>
    <scope>NUCLEOTIDE SEQUENCE</scope>
    <source>
        <strain evidence="2">ATCC 18188</strain>
    </source>
</reference>
<sequence>MSQATAIGIERQHGPAGRRAPREERWARSSLGLCQDYRPDEHLIFPLALLLLQDSTTSDMEFGSGSTIPDWSR</sequence>
<organism evidence="2">
    <name type="scientific">Ajellomyces dermatitidis (strain ATCC 18188 / CBS 674.68)</name>
    <name type="common">Blastomyces dermatitidis</name>
    <dbReference type="NCBI Taxonomy" id="653446"/>
    <lineage>
        <taxon>Eukaryota</taxon>
        <taxon>Fungi</taxon>
        <taxon>Dikarya</taxon>
        <taxon>Ascomycota</taxon>
        <taxon>Pezizomycotina</taxon>
        <taxon>Eurotiomycetes</taxon>
        <taxon>Eurotiomycetidae</taxon>
        <taxon>Onygenales</taxon>
        <taxon>Ajellomycetaceae</taxon>
        <taxon>Blastomyces</taxon>
    </lineage>
</organism>
<dbReference type="Proteomes" id="UP000007802">
    <property type="component" value="Unassembled WGS sequence"/>
</dbReference>
<name>A0A0J9EN63_AJEDA</name>
<accession>A0A0J9EN63</accession>
<dbReference type="AlphaFoldDB" id="A0A0J9EN63"/>
<evidence type="ECO:0000313" key="2">
    <source>
        <dbReference type="EMBL" id="KMW67718.1"/>
    </source>
</evidence>
<proteinExistence type="predicted"/>
<dbReference type="EMBL" id="GG749431">
    <property type="protein sequence ID" value="KMW67718.1"/>
    <property type="molecule type" value="Genomic_DNA"/>
</dbReference>
<gene>
    <name evidence="2" type="ORF">BDDG_12272</name>
</gene>